<dbReference type="GO" id="GO:0006281">
    <property type="term" value="P:DNA repair"/>
    <property type="evidence" value="ECO:0007669"/>
    <property type="project" value="InterPro"/>
</dbReference>
<evidence type="ECO:0000256" key="4">
    <source>
        <dbReference type="ARBA" id="ARBA00022763"/>
    </source>
</evidence>
<feature type="region of interest" description="Disordered" evidence="8">
    <location>
        <begin position="43"/>
        <end position="67"/>
    </location>
</feature>
<evidence type="ECO:0000256" key="6">
    <source>
        <dbReference type="ARBA" id="ARBA00023242"/>
    </source>
</evidence>
<evidence type="ECO:0000313" key="9">
    <source>
        <dbReference type="EMBL" id="GFR40778.1"/>
    </source>
</evidence>
<dbReference type="GO" id="GO:0003682">
    <property type="term" value="F:chromatin binding"/>
    <property type="evidence" value="ECO:0007669"/>
    <property type="project" value="TreeGrafter"/>
</dbReference>
<comment type="subcellular location">
    <subcellularLocation>
        <location evidence="1">Nucleus</location>
    </subcellularLocation>
</comment>
<dbReference type="InterPro" id="IPR027417">
    <property type="entry name" value="P-loop_NTPase"/>
</dbReference>
<keyword evidence="4" id="KW-0227">DNA damage</keyword>
<organism evidence="9 10">
    <name type="scientific">Astrephomene gubernaculifera</name>
    <dbReference type="NCBI Taxonomy" id="47775"/>
    <lineage>
        <taxon>Eukaryota</taxon>
        <taxon>Viridiplantae</taxon>
        <taxon>Chlorophyta</taxon>
        <taxon>core chlorophytes</taxon>
        <taxon>Chlorophyceae</taxon>
        <taxon>CS clade</taxon>
        <taxon>Chlamydomonadales</taxon>
        <taxon>Astrephomenaceae</taxon>
        <taxon>Astrephomene</taxon>
    </lineage>
</organism>
<dbReference type="Gene3D" id="3.40.50.300">
    <property type="entry name" value="P-loop containing nucleotide triphosphate hydrolases"/>
    <property type="match status" value="1"/>
</dbReference>
<feature type="compositionally biased region" description="Polar residues" evidence="8">
    <location>
        <begin position="10"/>
        <end position="25"/>
    </location>
</feature>
<dbReference type="EMBL" id="BMAR01000001">
    <property type="protein sequence ID" value="GFR40778.1"/>
    <property type="molecule type" value="Genomic_DNA"/>
</dbReference>
<reference evidence="9 10" key="1">
    <citation type="journal article" date="2021" name="Sci. Rep.">
        <title>Genome sequencing of the multicellular alga Astrephomene provides insights into convergent evolution of germ-soma differentiation.</title>
        <authorList>
            <person name="Yamashita S."/>
            <person name="Yamamoto K."/>
            <person name="Matsuzaki R."/>
            <person name="Suzuki S."/>
            <person name="Yamaguchi H."/>
            <person name="Hirooka S."/>
            <person name="Minakuchi Y."/>
            <person name="Miyagishima S."/>
            <person name="Kawachi M."/>
            <person name="Toyoda A."/>
            <person name="Nozaki H."/>
        </authorList>
    </citation>
    <scope>NUCLEOTIDE SEQUENCE [LARGE SCALE GENOMIC DNA]</scope>
    <source>
        <strain evidence="9 10">NIES-4017</strain>
    </source>
</reference>
<evidence type="ECO:0000256" key="3">
    <source>
        <dbReference type="ARBA" id="ARBA00022741"/>
    </source>
</evidence>
<name>A0AAD3DHJ0_9CHLO</name>
<feature type="non-terminal residue" evidence="9">
    <location>
        <position position="247"/>
    </location>
</feature>
<gene>
    <name evidence="9" type="ORF">Agub_g1392</name>
</gene>
<dbReference type="GO" id="GO:0003689">
    <property type="term" value="F:DNA clamp loader activity"/>
    <property type="evidence" value="ECO:0007669"/>
    <property type="project" value="TreeGrafter"/>
</dbReference>
<keyword evidence="6" id="KW-0539">Nucleus</keyword>
<feature type="compositionally biased region" description="Low complexity" evidence="8">
    <location>
        <begin position="43"/>
        <end position="59"/>
    </location>
</feature>
<sequence>GSSGGGAAHPQTQSFSWLPSQQQVPGCGSQVLTGAYSQIADPQWRWQQGQQQSQWQQGGQQRGMGGAVRPRQCGVAVLSGPAGCGKSACVRVLAEAAGFEVVEWTPPPPVLWHEYQYQRSAPGGGDSSGPQSSAYQSKLDDFESFVSRSKYPSLALTSSSSAAAAVQSSQLAGSQLSRPVTNNATAGSLAPGPSTSGAGPGPPPSAPIGCPSRPKLLLLEDLPHTHDPERRQRLAAALKDLVACARG</sequence>
<dbReference type="GO" id="GO:0000077">
    <property type="term" value="P:DNA damage checkpoint signaling"/>
    <property type="evidence" value="ECO:0007669"/>
    <property type="project" value="TreeGrafter"/>
</dbReference>
<feature type="region of interest" description="Disordered" evidence="8">
    <location>
        <begin position="1"/>
        <end position="25"/>
    </location>
</feature>
<dbReference type="SUPFAM" id="SSF52540">
    <property type="entry name" value="P-loop containing nucleoside triphosphate hydrolases"/>
    <property type="match status" value="1"/>
</dbReference>
<dbReference type="Proteomes" id="UP001054857">
    <property type="component" value="Unassembled WGS sequence"/>
</dbReference>
<dbReference type="GO" id="GO:0033314">
    <property type="term" value="P:mitotic DNA replication checkpoint signaling"/>
    <property type="evidence" value="ECO:0007669"/>
    <property type="project" value="TreeGrafter"/>
</dbReference>
<dbReference type="PANTHER" id="PTHR12172">
    <property type="entry name" value="CELL CYCLE CHECKPOINT PROTEIN RAD17"/>
    <property type="match status" value="1"/>
</dbReference>
<evidence type="ECO:0000256" key="2">
    <source>
        <dbReference type="ARBA" id="ARBA00006168"/>
    </source>
</evidence>
<dbReference type="InterPro" id="IPR004582">
    <property type="entry name" value="Checkpoint_prot_Rad17_Rad24"/>
</dbReference>
<dbReference type="GO" id="GO:0005634">
    <property type="term" value="C:nucleus"/>
    <property type="evidence" value="ECO:0007669"/>
    <property type="project" value="UniProtKB-SubCell"/>
</dbReference>
<evidence type="ECO:0000313" key="10">
    <source>
        <dbReference type="Proteomes" id="UP001054857"/>
    </source>
</evidence>
<feature type="region of interest" description="Disordered" evidence="8">
    <location>
        <begin position="172"/>
        <end position="228"/>
    </location>
</feature>
<accession>A0AAD3DHJ0</accession>
<evidence type="ECO:0000256" key="5">
    <source>
        <dbReference type="ARBA" id="ARBA00022840"/>
    </source>
</evidence>
<protein>
    <submittedName>
        <fullName evidence="9">Uncharacterized protein</fullName>
    </submittedName>
</protein>
<feature type="non-terminal residue" evidence="9">
    <location>
        <position position="1"/>
    </location>
</feature>
<dbReference type="GO" id="GO:0005524">
    <property type="term" value="F:ATP binding"/>
    <property type="evidence" value="ECO:0007669"/>
    <property type="project" value="UniProtKB-KW"/>
</dbReference>
<evidence type="ECO:0000256" key="1">
    <source>
        <dbReference type="ARBA" id="ARBA00004123"/>
    </source>
</evidence>
<feature type="compositionally biased region" description="Low complexity" evidence="8">
    <location>
        <begin position="186"/>
        <end position="197"/>
    </location>
</feature>
<evidence type="ECO:0000256" key="8">
    <source>
        <dbReference type="SAM" id="MobiDB-lite"/>
    </source>
</evidence>
<dbReference type="PANTHER" id="PTHR12172:SF0">
    <property type="entry name" value="CELL CYCLE CHECKPOINT PROTEIN RAD17"/>
    <property type="match status" value="1"/>
</dbReference>
<evidence type="ECO:0000256" key="7">
    <source>
        <dbReference type="ARBA" id="ARBA00023306"/>
    </source>
</evidence>
<dbReference type="AlphaFoldDB" id="A0AAD3DHJ0"/>
<keyword evidence="5" id="KW-0067">ATP-binding</keyword>
<comment type="caution">
    <text evidence="9">The sequence shown here is derived from an EMBL/GenBank/DDBJ whole genome shotgun (WGS) entry which is preliminary data.</text>
</comment>
<keyword evidence="3" id="KW-0547">Nucleotide-binding</keyword>
<keyword evidence="7" id="KW-0131">Cell cycle</keyword>
<dbReference type="Pfam" id="PF03215">
    <property type="entry name" value="Rad17"/>
    <property type="match status" value="1"/>
</dbReference>
<keyword evidence="10" id="KW-1185">Reference proteome</keyword>
<proteinExistence type="inferred from homology"/>
<comment type="similarity">
    <text evidence="2">Belongs to the rad17/RAD24 family.</text>
</comment>